<dbReference type="InterPro" id="IPR035903">
    <property type="entry name" value="HesB-like_dom_sf"/>
</dbReference>
<gene>
    <name evidence="2" type="ORF">IMZ08_20305</name>
</gene>
<dbReference type="RefSeq" id="WP_193539627.1">
    <property type="nucleotide sequence ID" value="NZ_JADCLJ010000024.1"/>
</dbReference>
<evidence type="ECO:0000313" key="3">
    <source>
        <dbReference type="Proteomes" id="UP001516662"/>
    </source>
</evidence>
<dbReference type="Proteomes" id="UP001516662">
    <property type="component" value="Unassembled WGS sequence"/>
</dbReference>
<feature type="domain" description="Core" evidence="1">
    <location>
        <begin position="1"/>
        <end position="103"/>
    </location>
</feature>
<dbReference type="Gene3D" id="2.60.300.12">
    <property type="entry name" value="HesB-like domain"/>
    <property type="match status" value="1"/>
</dbReference>
<name>A0ABR9QPF1_9BACI</name>
<dbReference type="SUPFAM" id="SSF89360">
    <property type="entry name" value="HesB-like domain"/>
    <property type="match status" value="1"/>
</dbReference>
<reference evidence="2 3" key="1">
    <citation type="submission" date="2020-10" db="EMBL/GenBank/DDBJ databases">
        <title>Bacillus sp. HD4P25, an endophyte from a halophyte.</title>
        <authorList>
            <person name="Sun J.-Q."/>
        </authorList>
    </citation>
    <scope>NUCLEOTIDE SEQUENCE [LARGE SCALE GENOMIC DNA]</scope>
    <source>
        <strain evidence="2 3">YIM 93174</strain>
    </source>
</reference>
<dbReference type="Pfam" id="PF01521">
    <property type="entry name" value="Fe-S_biosyn"/>
    <property type="match status" value="1"/>
</dbReference>
<evidence type="ECO:0000313" key="2">
    <source>
        <dbReference type="EMBL" id="MBE4910387.1"/>
    </source>
</evidence>
<sequence length="110" mass="12711">MKLTFTEKAIEKLESKLANSNKWLKLKYDTEGCGCVVSGVAALWHVEKQEDDDLVLETNYRPVLVEKTKLVFFDDEMKIDIVESANCYILKSANQIFNPRMMFVEKGEEK</sequence>
<evidence type="ECO:0000259" key="1">
    <source>
        <dbReference type="Pfam" id="PF01521"/>
    </source>
</evidence>
<dbReference type="EMBL" id="JADCLJ010000024">
    <property type="protein sequence ID" value="MBE4910387.1"/>
    <property type="molecule type" value="Genomic_DNA"/>
</dbReference>
<comment type="caution">
    <text evidence="2">The sequence shown here is derived from an EMBL/GenBank/DDBJ whole genome shotgun (WGS) entry which is preliminary data.</text>
</comment>
<accession>A0ABR9QPF1</accession>
<proteinExistence type="predicted"/>
<dbReference type="InterPro" id="IPR000361">
    <property type="entry name" value="ATAP_core_dom"/>
</dbReference>
<organism evidence="2 3">
    <name type="scientific">Litchfieldia luteola</name>
    <dbReference type="NCBI Taxonomy" id="682179"/>
    <lineage>
        <taxon>Bacteria</taxon>
        <taxon>Bacillati</taxon>
        <taxon>Bacillota</taxon>
        <taxon>Bacilli</taxon>
        <taxon>Bacillales</taxon>
        <taxon>Bacillaceae</taxon>
        <taxon>Litchfieldia</taxon>
    </lineage>
</organism>
<protein>
    <submittedName>
        <fullName evidence="2">Iron-sulfur cluster biosynthesis family protein</fullName>
    </submittedName>
</protein>
<keyword evidence="3" id="KW-1185">Reference proteome</keyword>